<feature type="domain" description="Zn(2)-C6 fungal-type" evidence="3">
    <location>
        <begin position="41"/>
        <end position="73"/>
    </location>
</feature>
<organism evidence="4 5">
    <name type="scientific">Naematelia encephala</name>
    <dbReference type="NCBI Taxonomy" id="71784"/>
    <lineage>
        <taxon>Eukaryota</taxon>
        <taxon>Fungi</taxon>
        <taxon>Dikarya</taxon>
        <taxon>Basidiomycota</taxon>
        <taxon>Agaricomycotina</taxon>
        <taxon>Tremellomycetes</taxon>
        <taxon>Tremellales</taxon>
        <taxon>Naemateliaceae</taxon>
        <taxon>Naematelia</taxon>
    </lineage>
</organism>
<dbReference type="SMART" id="SM00066">
    <property type="entry name" value="GAL4"/>
    <property type="match status" value="1"/>
</dbReference>
<dbReference type="InterPro" id="IPR036864">
    <property type="entry name" value="Zn2-C6_fun-type_DNA-bd_sf"/>
</dbReference>
<dbReference type="SUPFAM" id="SSF57701">
    <property type="entry name" value="Zn2/Cys6 DNA-binding domain"/>
    <property type="match status" value="1"/>
</dbReference>
<dbReference type="EMBL" id="MCFC01000032">
    <property type="protein sequence ID" value="ORY28330.1"/>
    <property type="molecule type" value="Genomic_DNA"/>
</dbReference>
<evidence type="ECO:0000313" key="5">
    <source>
        <dbReference type="Proteomes" id="UP000193986"/>
    </source>
</evidence>
<dbReference type="CDD" id="cd00067">
    <property type="entry name" value="GAL4"/>
    <property type="match status" value="1"/>
</dbReference>
<reference evidence="4 5" key="1">
    <citation type="submission" date="2016-07" db="EMBL/GenBank/DDBJ databases">
        <title>Pervasive Adenine N6-methylation of Active Genes in Fungi.</title>
        <authorList>
            <consortium name="DOE Joint Genome Institute"/>
            <person name="Mondo S.J."/>
            <person name="Dannebaum R.O."/>
            <person name="Kuo R.C."/>
            <person name="Labutti K."/>
            <person name="Haridas S."/>
            <person name="Kuo A."/>
            <person name="Salamov A."/>
            <person name="Ahrendt S.R."/>
            <person name="Lipzen A."/>
            <person name="Sullivan W."/>
            <person name="Andreopoulos W.B."/>
            <person name="Clum A."/>
            <person name="Lindquist E."/>
            <person name="Daum C."/>
            <person name="Ramamoorthy G.K."/>
            <person name="Gryganskyi A."/>
            <person name="Culley D."/>
            <person name="Magnuson J.K."/>
            <person name="James T.Y."/>
            <person name="O'Malley M.A."/>
            <person name="Stajich J.E."/>
            <person name="Spatafora J.W."/>
            <person name="Visel A."/>
            <person name="Grigoriev I.V."/>
        </authorList>
    </citation>
    <scope>NUCLEOTIDE SEQUENCE [LARGE SCALE GENOMIC DNA]</scope>
    <source>
        <strain evidence="4 5">68-887.2</strain>
    </source>
</reference>
<dbReference type="AlphaFoldDB" id="A0A1Y2B1A0"/>
<feature type="compositionally biased region" description="Acidic residues" evidence="2">
    <location>
        <begin position="103"/>
        <end position="113"/>
    </location>
</feature>
<dbReference type="GO" id="GO:0008270">
    <property type="term" value="F:zinc ion binding"/>
    <property type="evidence" value="ECO:0007669"/>
    <property type="project" value="InterPro"/>
</dbReference>
<feature type="region of interest" description="Disordered" evidence="2">
    <location>
        <begin position="1"/>
        <end position="35"/>
    </location>
</feature>
<feature type="compositionally biased region" description="Polar residues" evidence="2">
    <location>
        <begin position="1"/>
        <end position="10"/>
    </location>
</feature>
<feature type="region of interest" description="Disordered" evidence="2">
    <location>
        <begin position="79"/>
        <end position="123"/>
    </location>
</feature>
<keyword evidence="5" id="KW-1185">Reference proteome</keyword>
<sequence length="153" mass="16629">MYGSASSSRADSLDYDAGSSMPPPAPTSIIPTGPARKQNVACDACRSKKVRCQRLTINEKCAQCLGRGSECTSNYIEQLHAKQKKGRRPRVEGTKKRRREGEADTDEEVEAEPDQVQFEGYGASQNLSTFSTYIEGETSRISGGMNGAEESAQ</sequence>
<evidence type="ECO:0000313" key="4">
    <source>
        <dbReference type="EMBL" id="ORY28330.1"/>
    </source>
</evidence>
<evidence type="ECO:0000256" key="1">
    <source>
        <dbReference type="ARBA" id="ARBA00023242"/>
    </source>
</evidence>
<dbReference type="Gene3D" id="4.10.240.10">
    <property type="entry name" value="Zn(2)-C6 fungal-type DNA-binding domain"/>
    <property type="match status" value="1"/>
</dbReference>
<comment type="caution">
    <text evidence="4">The sequence shown here is derived from an EMBL/GenBank/DDBJ whole genome shotgun (WGS) entry which is preliminary data.</text>
</comment>
<dbReference type="Pfam" id="PF00172">
    <property type="entry name" value="Zn_clus"/>
    <property type="match status" value="1"/>
</dbReference>
<evidence type="ECO:0000256" key="2">
    <source>
        <dbReference type="SAM" id="MobiDB-lite"/>
    </source>
</evidence>
<dbReference type="GO" id="GO:0000981">
    <property type="term" value="F:DNA-binding transcription factor activity, RNA polymerase II-specific"/>
    <property type="evidence" value="ECO:0007669"/>
    <property type="project" value="InterPro"/>
</dbReference>
<dbReference type="InterPro" id="IPR050797">
    <property type="entry name" value="Carb_Metab_Trans_Reg"/>
</dbReference>
<gene>
    <name evidence="4" type="ORF">BCR39DRAFT_208345</name>
</gene>
<dbReference type="InterPro" id="IPR001138">
    <property type="entry name" value="Zn2Cys6_DnaBD"/>
</dbReference>
<evidence type="ECO:0000259" key="3">
    <source>
        <dbReference type="PROSITE" id="PS50048"/>
    </source>
</evidence>
<dbReference type="Proteomes" id="UP000193986">
    <property type="component" value="Unassembled WGS sequence"/>
</dbReference>
<dbReference type="InParanoid" id="A0A1Y2B1A0"/>
<dbReference type="OrthoDB" id="2534600at2759"/>
<dbReference type="PROSITE" id="PS00463">
    <property type="entry name" value="ZN2_CY6_FUNGAL_1"/>
    <property type="match status" value="1"/>
</dbReference>
<protein>
    <recommendedName>
        <fullName evidence="3">Zn(2)-C6 fungal-type domain-containing protein</fullName>
    </recommendedName>
</protein>
<name>A0A1Y2B1A0_9TREE</name>
<dbReference type="PROSITE" id="PS50048">
    <property type="entry name" value="ZN2_CY6_FUNGAL_2"/>
    <property type="match status" value="1"/>
</dbReference>
<proteinExistence type="predicted"/>
<dbReference type="PANTHER" id="PTHR31668">
    <property type="entry name" value="GLUCOSE TRANSPORT TRANSCRIPTION REGULATOR RGT1-RELATED-RELATED"/>
    <property type="match status" value="1"/>
</dbReference>
<feature type="compositionally biased region" description="Basic and acidic residues" evidence="2">
    <location>
        <begin position="89"/>
        <end position="102"/>
    </location>
</feature>
<keyword evidence="1" id="KW-0539">Nucleus</keyword>
<accession>A0A1Y2B1A0</accession>